<name>A0A1I4GBU3_9RHOB</name>
<organism evidence="1 2">
    <name type="scientific">Shimia haliotis</name>
    <dbReference type="NCBI Taxonomy" id="1280847"/>
    <lineage>
        <taxon>Bacteria</taxon>
        <taxon>Pseudomonadati</taxon>
        <taxon>Pseudomonadota</taxon>
        <taxon>Alphaproteobacteria</taxon>
        <taxon>Rhodobacterales</taxon>
        <taxon>Roseobacteraceae</taxon>
    </lineage>
</organism>
<gene>
    <name evidence="1" type="ORF">SAMN04488036_1086</name>
</gene>
<protein>
    <submittedName>
        <fullName evidence="1">Uncharacterized protein</fullName>
    </submittedName>
</protein>
<dbReference type="EMBL" id="FOSZ01000008">
    <property type="protein sequence ID" value="SFL26767.1"/>
    <property type="molecule type" value="Genomic_DNA"/>
</dbReference>
<dbReference type="STRING" id="1280847.SAMN04488036_1086"/>
<evidence type="ECO:0000313" key="1">
    <source>
        <dbReference type="EMBL" id="SFL26767.1"/>
    </source>
</evidence>
<proteinExistence type="predicted"/>
<sequence length="53" mass="5918">MLWRDVKPQNRAGKSLNFLGVCAAFWLSLIVPASSADMSDLPEQLQQKVETAR</sequence>
<reference evidence="2" key="1">
    <citation type="submission" date="2016-10" db="EMBL/GenBank/DDBJ databases">
        <authorList>
            <person name="Varghese N."/>
            <person name="Submissions S."/>
        </authorList>
    </citation>
    <scope>NUCLEOTIDE SEQUENCE [LARGE SCALE GENOMIC DNA]</scope>
    <source>
        <strain evidence="2">DSM 28453</strain>
    </source>
</reference>
<accession>A0A1I4GBU3</accession>
<evidence type="ECO:0000313" key="2">
    <source>
        <dbReference type="Proteomes" id="UP000198851"/>
    </source>
</evidence>
<dbReference type="Proteomes" id="UP000198851">
    <property type="component" value="Unassembled WGS sequence"/>
</dbReference>
<dbReference type="AlphaFoldDB" id="A0A1I4GBU3"/>
<keyword evidence="2" id="KW-1185">Reference proteome</keyword>